<evidence type="ECO:0000256" key="1">
    <source>
        <dbReference type="SAM" id="MobiDB-lite"/>
    </source>
</evidence>
<keyword evidence="4" id="KW-1185">Reference proteome</keyword>
<reference evidence="3" key="1">
    <citation type="submission" date="2021-06" db="EMBL/GenBank/DDBJ databases">
        <authorList>
            <person name="Hodson N. C."/>
            <person name="Mongue J. A."/>
            <person name="Jaron S. K."/>
        </authorList>
    </citation>
    <scope>NUCLEOTIDE SEQUENCE</scope>
</reference>
<keyword evidence="2" id="KW-0732">Signal</keyword>
<sequence length="118" mass="13312">MNTSIRVSSVLFLAFMFGIYHVTGVPAKFKYTTTTAPETEYDDEEEEEESSDGDGESDDISKHITPECMKTLQKHKGDLEALQTDKRPETAEKLLQTLAKGGCKAMLDYMMKKHSQKQ</sequence>
<gene>
    <name evidence="3" type="ORF">AFUS01_LOCUS10189</name>
</gene>
<evidence type="ECO:0000256" key="2">
    <source>
        <dbReference type="SAM" id="SignalP"/>
    </source>
</evidence>
<feature type="chain" id="PRO_5035244842" evidence="2">
    <location>
        <begin position="25"/>
        <end position="118"/>
    </location>
</feature>
<feature type="region of interest" description="Disordered" evidence="1">
    <location>
        <begin position="35"/>
        <end position="66"/>
    </location>
</feature>
<evidence type="ECO:0000313" key="3">
    <source>
        <dbReference type="EMBL" id="CAG7720937.1"/>
    </source>
</evidence>
<dbReference type="Proteomes" id="UP000708208">
    <property type="component" value="Unassembled WGS sequence"/>
</dbReference>
<feature type="signal peptide" evidence="2">
    <location>
        <begin position="1"/>
        <end position="24"/>
    </location>
</feature>
<dbReference type="AlphaFoldDB" id="A0A8J2JKZ2"/>
<organism evidence="3 4">
    <name type="scientific">Allacma fusca</name>
    <dbReference type="NCBI Taxonomy" id="39272"/>
    <lineage>
        <taxon>Eukaryota</taxon>
        <taxon>Metazoa</taxon>
        <taxon>Ecdysozoa</taxon>
        <taxon>Arthropoda</taxon>
        <taxon>Hexapoda</taxon>
        <taxon>Collembola</taxon>
        <taxon>Symphypleona</taxon>
        <taxon>Sminthuridae</taxon>
        <taxon>Allacma</taxon>
    </lineage>
</organism>
<dbReference type="EMBL" id="CAJVCH010075412">
    <property type="protein sequence ID" value="CAG7720937.1"/>
    <property type="molecule type" value="Genomic_DNA"/>
</dbReference>
<name>A0A8J2JKZ2_9HEXA</name>
<feature type="compositionally biased region" description="Acidic residues" evidence="1">
    <location>
        <begin position="39"/>
        <end position="58"/>
    </location>
</feature>
<evidence type="ECO:0000313" key="4">
    <source>
        <dbReference type="Proteomes" id="UP000708208"/>
    </source>
</evidence>
<accession>A0A8J2JKZ2</accession>
<comment type="caution">
    <text evidence="3">The sequence shown here is derived from an EMBL/GenBank/DDBJ whole genome shotgun (WGS) entry which is preliminary data.</text>
</comment>
<protein>
    <submittedName>
        <fullName evidence="3">Uncharacterized protein</fullName>
    </submittedName>
</protein>
<proteinExistence type="predicted"/>